<keyword evidence="2" id="KW-0614">Plasmid</keyword>
<dbReference type="Proteomes" id="UP000006868">
    <property type="component" value="Plasmid pSC2"/>
</dbReference>
<dbReference type="PATRIC" id="fig|886882.15.peg.5748"/>
<dbReference type="EMBL" id="CP002214">
    <property type="protein sequence ID" value="ADO59587.1"/>
    <property type="molecule type" value="Genomic_DNA"/>
</dbReference>
<keyword evidence="1" id="KW-0175">Coiled coil</keyword>
<dbReference type="AlphaFoldDB" id="E3EL25"/>
<dbReference type="HOGENOM" id="CLU_1509182_0_0_9"/>
<reference evidence="2 3" key="1">
    <citation type="journal article" date="2011" name="J. Bacteriol.">
        <title>Complete genome sequence of Paenibacillus polymyxa SC2, a strain of plant growth-promoting Rhizobacterium with broad-spectrum antimicrobial activity.</title>
        <authorList>
            <person name="Ma M."/>
            <person name="Wang C."/>
            <person name="Ding Y."/>
            <person name="Li L."/>
            <person name="Shen D."/>
            <person name="Jiang X."/>
            <person name="Guan D."/>
            <person name="Cao F."/>
            <person name="Chen H."/>
            <person name="Feng R."/>
            <person name="Wang X."/>
            <person name="Ge Y."/>
            <person name="Yao L."/>
            <person name="Bing X."/>
            <person name="Yang X."/>
            <person name="Li J."/>
            <person name="Du B."/>
        </authorList>
    </citation>
    <scope>NUCLEOTIDE SEQUENCE [LARGE SCALE GENOMIC DNA]</scope>
    <source>
        <strain evidence="2 3">SC2</strain>
        <plasmid evidence="3">pSC2</plasmid>
    </source>
</reference>
<protein>
    <submittedName>
        <fullName evidence="2">Uncharacterized protein</fullName>
    </submittedName>
</protein>
<dbReference type="KEGG" id="ppm:PPSC2_27175"/>
<evidence type="ECO:0000313" key="2">
    <source>
        <dbReference type="EMBL" id="ADO59587.1"/>
    </source>
</evidence>
<accession>E3EL25</accession>
<evidence type="ECO:0000256" key="1">
    <source>
        <dbReference type="SAM" id="Coils"/>
    </source>
</evidence>
<name>E3EL25_PAEPS</name>
<gene>
    <name evidence="2" type="ORF">PPSC2_27175</name>
</gene>
<dbReference type="RefSeq" id="WP_013386001.1">
    <property type="nucleotide sequence ID" value="NC_014628.2"/>
</dbReference>
<proteinExistence type="predicted"/>
<organism evidence="2 3">
    <name type="scientific">Paenibacillus polymyxa (strain SC2)</name>
    <name type="common">Bacillus polymyxa</name>
    <dbReference type="NCBI Taxonomy" id="886882"/>
    <lineage>
        <taxon>Bacteria</taxon>
        <taxon>Bacillati</taxon>
        <taxon>Bacillota</taxon>
        <taxon>Bacilli</taxon>
        <taxon>Bacillales</taxon>
        <taxon>Paenibacillaceae</taxon>
        <taxon>Paenibacillus</taxon>
    </lineage>
</organism>
<sequence length="178" mass="21076">MTRFIDMDKLLHWLKGKIASNSEPYNDFRYERAIAYEDLMSEVNSGSFAPDSPQQPDIQMEKRNWQKCLEREKERADSAEADFQTLSDSYDELKKEKDFWESKRTEHKKRADRAESLIQQRNSEIERLKHIISSMARTEHELWEEPASAAECMMTWLNKAYDVQPEYSTRLQDEGDAV</sequence>
<evidence type="ECO:0000313" key="3">
    <source>
        <dbReference type="Proteomes" id="UP000006868"/>
    </source>
</evidence>
<geneLocation type="plasmid" evidence="2 3">
    <name>pSC2</name>
</geneLocation>
<feature type="coiled-coil region" evidence="1">
    <location>
        <begin position="62"/>
        <end position="131"/>
    </location>
</feature>